<name>A0ABS4EVV3_9HYPH</name>
<gene>
    <name evidence="1" type="ORF">J2Z75_005593</name>
</gene>
<organism evidence="1 2">
    <name type="scientific">Rhizobium herbae</name>
    <dbReference type="NCBI Taxonomy" id="508661"/>
    <lineage>
        <taxon>Bacteria</taxon>
        <taxon>Pseudomonadati</taxon>
        <taxon>Pseudomonadota</taxon>
        <taxon>Alphaproteobacteria</taxon>
        <taxon>Hyphomicrobiales</taxon>
        <taxon>Rhizobiaceae</taxon>
        <taxon>Rhizobium/Agrobacterium group</taxon>
        <taxon>Rhizobium</taxon>
    </lineage>
</organism>
<proteinExistence type="predicted"/>
<evidence type="ECO:0000313" key="2">
    <source>
        <dbReference type="Proteomes" id="UP000823786"/>
    </source>
</evidence>
<evidence type="ECO:0000313" key="1">
    <source>
        <dbReference type="EMBL" id="MBP1862062.1"/>
    </source>
</evidence>
<sequence length="87" mass="9941">MHPNEVPTPTEIEWRPVIVQMREGPVFKVCGPLQAFAILNCQNFVKNGRLQRHAQQCCQLAMERKMSADEARLAFMAATMRQTLKVV</sequence>
<keyword evidence="2" id="KW-1185">Reference proteome</keyword>
<dbReference type="Pfam" id="PF06169">
    <property type="entry name" value="DUF982"/>
    <property type="match status" value="1"/>
</dbReference>
<dbReference type="RefSeq" id="WP_209856970.1">
    <property type="nucleotide sequence ID" value="NZ_JAGGJV010000013.1"/>
</dbReference>
<accession>A0ABS4EVV3</accession>
<dbReference type="EMBL" id="JAGGJV010000013">
    <property type="protein sequence ID" value="MBP1862062.1"/>
    <property type="molecule type" value="Genomic_DNA"/>
</dbReference>
<dbReference type="Proteomes" id="UP000823786">
    <property type="component" value="Unassembled WGS sequence"/>
</dbReference>
<evidence type="ECO:0008006" key="3">
    <source>
        <dbReference type="Google" id="ProtNLM"/>
    </source>
</evidence>
<protein>
    <recommendedName>
        <fullName evidence="3">DUF982 domain-containing protein</fullName>
    </recommendedName>
</protein>
<comment type="caution">
    <text evidence="1">The sequence shown here is derived from an EMBL/GenBank/DDBJ whole genome shotgun (WGS) entry which is preliminary data.</text>
</comment>
<dbReference type="InterPro" id="IPR010385">
    <property type="entry name" value="DUF982"/>
</dbReference>
<reference evidence="1 2" key="1">
    <citation type="submission" date="2021-03" db="EMBL/GenBank/DDBJ databases">
        <title>Genomic Encyclopedia of Type Strains, Phase IV (KMG-IV): sequencing the most valuable type-strain genomes for metagenomic binning, comparative biology and taxonomic classification.</title>
        <authorList>
            <person name="Goeker M."/>
        </authorList>
    </citation>
    <scope>NUCLEOTIDE SEQUENCE [LARGE SCALE GENOMIC DNA]</scope>
    <source>
        <strain evidence="1 2">DSM 26427</strain>
    </source>
</reference>
<dbReference type="Gene3D" id="6.10.250.730">
    <property type="match status" value="1"/>
</dbReference>